<dbReference type="Pfam" id="PF02515">
    <property type="entry name" value="CoA_transf_3"/>
    <property type="match status" value="1"/>
</dbReference>
<name>A0AA38XS30_9EURO</name>
<dbReference type="PANTHER" id="PTHR48229:SF1">
    <property type="entry name" value="ALPHA METHYLACYL-COA RACEMASE-RELATED"/>
    <property type="match status" value="1"/>
</dbReference>
<dbReference type="InterPro" id="IPR023606">
    <property type="entry name" value="CoA-Trfase_III_dom_1_sf"/>
</dbReference>
<organism evidence="2 3">
    <name type="scientific">Knufia peltigerae</name>
    <dbReference type="NCBI Taxonomy" id="1002370"/>
    <lineage>
        <taxon>Eukaryota</taxon>
        <taxon>Fungi</taxon>
        <taxon>Dikarya</taxon>
        <taxon>Ascomycota</taxon>
        <taxon>Pezizomycotina</taxon>
        <taxon>Eurotiomycetes</taxon>
        <taxon>Chaetothyriomycetidae</taxon>
        <taxon>Chaetothyriales</taxon>
        <taxon>Trichomeriaceae</taxon>
        <taxon>Knufia</taxon>
    </lineage>
</organism>
<sequence length="546" mass="61103">MAPKYTIEAGARCLLKNLVSDSRLRIDPEILAACDKVQYRGPSDPWLPTPFKYTEASSAFNALAAAGAALIAKERYGIEQEVVINTDKAALNLYGFFHVRVDGQFIVKSSPAFVENSKEADMYDASKPIHWCGINHHKTMDGRFYLPQTAFNPHPVMNLLGVEEQDVTPAEALKLFEDKVIRWDSDTLDRVLNEGYRQAGTICWTPEEFLNETEHGKIVNKEAIAMVNQLKAPRKSWPTPTKDGTFRPLEGIRVLDVSRAIAAPIISKILAALGADVIHVSCLQLPDVPICMCDAQNGKRDVHINLKTEDGKRQLRKLLKDADVFVDGFRPGALEKLGFDAASCRAENPSLIYVRECCYGYNGPWAHRSGWQNIADACSGVCMVMGRWLGIGDEPVQPTGPIADYGTGFLGAALVVNALWQRAHTDITFDIKVSLVHFDVWICKYGQYSDEQKKTLRELHPAFHARHNTSFFLIGGLAWDSVHKIRPGFTDRPDLYSSLSGKLWGEERDLQVVAPPFEFSTSEIGFRYPSGRRGWCQDYNWLPRPT</sequence>
<comment type="similarity">
    <text evidence="1">Belongs to the CoA-transferase III family.</text>
</comment>
<dbReference type="PANTHER" id="PTHR48229">
    <property type="entry name" value="CAIB/BAIF FAMILY ENZYME (AFU_ORTHOLOGUE AFUA_1G05360)-RELATED"/>
    <property type="match status" value="1"/>
</dbReference>
<proteinExistence type="inferred from homology"/>
<dbReference type="SUPFAM" id="SSF89796">
    <property type="entry name" value="CoA-transferase family III (CaiB/BaiF)"/>
    <property type="match status" value="2"/>
</dbReference>
<dbReference type="GO" id="GO:0003824">
    <property type="term" value="F:catalytic activity"/>
    <property type="evidence" value="ECO:0007669"/>
    <property type="project" value="InterPro"/>
</dbReference>
<dbReference type="Gene3D" id="3.40.50.10540">
    <property type="entry name" value="Crotonobetainyl-coa:carnitine coa-transferase, domain 1"/>
    <property type="match status" value="1"/>
</dbReference>
<evidence type="ECO:0000313" key="2">
    <source>
        <dbReference type="EMBL" id="KAJ9618376.1"/>
    </source>
</evidence>
<reference evidence="2" key="1">
    <citation type="submission" date="2022-10" db="EMBL/GenBank/DDBJ databases">
        <title>Culturing micro-colonial fungi from biological soil crusts in the Mojave desert and describing Neophaeococcomyces mojavensis, and introducing the new genera and species Taxawa tesnikishii.</title>
        <authorList>
            <person name="Kurbessoian T."/>
            <person name="Stajich J.E."/>
        </authorList>
    </citation>
    <scope>NUCLEOTIDE SEQUENCE</scope>
    <source>
        <strain evidence="2">TK_35</strain>
    </source>
</reference>
<evidence type="ECO:0000313" key="3">
    <source>
        <dbReference type="Proteomes" id="UP001172681"/>
    </source>
</evidence>
<accession>A0AA38XS30</accession>
<dbReference type="EMBL" id="JAPDRN010000142">
    <property type="protein sequence ID" value="KAJ9618376.1"/>
    <property type="molecule type" value="Genomic_DNA"/>
</dbReference>
<dbReference type="AlphaFoldDB" id="A0AA38XS30"/>
<protein>
    <submittedName>
        <fullName evidence="2">Uncharacterized protein</fullName>
    </submittedName>
</protein>
<gene>
    <name evidence="2" type="ORF">H2204_013050</name>
</gene>
<dbReference type="InterPro" id="IPR052985">
    <property type="entry name" value="CoA-trans_III_biosynth/detox"/>
</dbReference>
<dbReference type="Proteomes" id="UP001172681">
    <property type="component" value="Unassembled WGS sequence"/>
</dbReference>
<dbReference type="InterPro" id="IPR003673">
    <property type="entry name" value="CoA-Trfase_fam_III"/>
</dbReference>
<keyword evidence="3" id="KW-1185">Reference proteome</keyword>
<comment type="caution">
    <text evidence="2">The sequence shown here is derived from an EMBL/GenBank/DDBJ whole genome shotgun (WGS) entry which is preliminary data.</text>
</comment>
<evidence type="ECO:0000256" key="1">
    <source>
        <dbReference type="ARBA" id="ARBA00008383"/>
    </source>
</evidence>